<name>A0A6J5RYB6_9CAUD</name>
<protein>
    <submittedName>
        <fullName evidence="2">Uncharacterized protein</fullName>
    </submittedName>
</protein>
<evidence type="ECO:0000313" key="1">
    <source>
        <dbReference type="EMBL" id="CAB4186564.1"/>
    </source>
</evidence>
<dbReference type="EMBL" id="LR797282">
    <property type="protein sequence ID" value="CAB4199226.1"/>
    <property type="molecule type" value="Genomic_DNA"/>
</dbReference>
<dbReference type="EMBL" id="LR797464">
    <property type="protein sequence ID" value="CAB4218260.1"/>
    <property type="molecule type" value="Genomic_DNA"/>
</dbReference>
<organism evidence="2">
    <name type="scientific">uncultured Caudovirales phage</name>
    <dbReference type="NCBI Taxonomy" id="2100421"/>
    <lineage>
        <taxon>Viruses</taxon>
        <taxon>Duplodnaviria</taxon>
        <taxon>Heunggongvirae</taxon>
        <taxon>Uroviricota</taxon>
        <taxon>Caudoviricetes</taxon>
        <taxon>Peduoviridae</taxon>
        <taxon>Maltschvirus</taxon>
        <taxon>Maltschvirus maltsch</taxon>
    </lineage>
</organism>
<evidence type="ECO:0000313" key="3">
    <source>
        <dbReference type="EMBL" id="CAB4218260.1"/>
    </source>
</evidence>
<dbReference type="EMBL" id="LR797098">
    <property type="protein sequence ID" value="CAB4186564.1"/>
    <property type="molecule type" value="Genomic_DNA"/>
</dbReference>
<reference evidence="2" key="1">
    <citation type="submission" date="2020-05" db="EMBL/GenBank/DDBJ databases">
        <authorList>
            <person name="Chiriac C."/>
            <person name="Salcher M."/>
            <person name="Ghai R."/>
            <person name="Kavagutti S V."/>
        </authorList>
    </citation>
    <scope>NUCLEOTIDE SEQUENCE</scope>
</reference>
<proteinExistence type="predicted"/>
<accession>A0A6J5RYB6</accession>
<evidence type="ECO:0000313" key="2">
    <source>
        <dbReference type="EMBL" id="CAB4199226.1"/>
    </source>
</evidence>
<sequence>MNAATRKTINEMISDLEGLKVQVAEIATQIEDLAGEEREKFDNLTEGLQQAESGQAIEQAAQNLESAASAAGSLDSEFDSLISSLDEASA</sequence>
<gene>
    <name evidence="1" type="ORF">UFOVP1150_11</name>
    <name evidence="2" type="ORF">UFOVP1329_30</name>
    <name evidence="3" type="ORF">UFOVP1595_6</name>
</gene>